<dbReference type="AlphaFoldDB" id="A0A9R1VGC1"/>
<dbReference type="EMBL" id="NBSK02000005">
    <property type="protein sequence ID" value="KAJ0206677.1"/>
    <property type="molecule type" value="Genomic_DNA"/>
</dbReference>
<dbReference type="Proteomes" id="UP000235145">
    <property type="component" value="Unassembled WGS sequence"/>
</dbReference>
<gene>
    <name evidence="1" type="ORF">LSAT_V11C500243060</name>
</gene>
<dbReference type="Gene3D" id="3.40.395.10">
    <property type="entry name" value="Adenoviral Proteinase, Chain A"/>
    <property type="match status" value="1"/>
</dbReference>
<proteinExistence type="predicted"/>
<protein>
    <recommendedName>
        <fullName evidence="3">Ubiquitin-like protease family profile domain-containing protein</fullName>
    </recommendedName>
</protein>
<evidence type="ECO:0000313" key="1">
    <source>
        <dbReference type="EMBL" id="KAJ0206677.1"/>
    </source>
</evidence>
<organism evidence="1 2">
    <name type="scientific">Lactuca sativa</name>
    <name type="common">Garden lettuce</name>
    <dbReference type="NCBI Taxonomy" id="4236"/>
    <lineage>
        <taxon>Eukaryota</taxon>
        <taxon>Viridiplantae</taxon>
        <taxon>Streptophyta</taxon>
        <taxon>Embryophyta</taxon>
        <taxon>Tracheophyta</taxon>
        <taxon>Spermatophyta</taxon>
        <taxon>Magnoliopsida</taxon>
        <taxon>eudicotyledons</taxon>
        <taxon>Gunneridae</taxon>
        <taxon>Pentapetalae</taxon>
        <taxon>asterids</taxon>
        <taxon>campanulids</taxon>
        <taxon>Asterales</taxon>
        <taxon>Asteraceae</taxon>
        <taxon>Cichorioideae</taxon>
        <taxon>Cichorieae</taxon>
        <taxon>Lactucinae</taxon>
        <taxon>Lactuca</taxon>
    </lineage>
</organism>
<evidence type="ECO:0008006" key="3">
    <source>
        <dbReference type="Google" id="ProtNLM"/>
    </source>
</evidence>
<accession>A0A9R1VGC1</accession>
<evidence type="ECO:0000313" key="2">
    <source>
        <dbReference type="Proteomes" id="UP000235145"/>
    </source>
</evidence>
<dbReference type="PANTHER" id="PTHR12606">
    <property type="entry name" value="SENTRIN/SUMO-SPECIFIC PROTEASE"/>
    <property type="match status" value="1"/>
</dbReference>
<dbReference type="PANTHER" id="PTHR12606:SF151">
    <property type="entry name" value="UBIQUITIN-LIKE PROTEASE FAMILY PROFILE DOMAIN-CONTAINING PROTEIN"/>
    <property type="match status" value="1"/>
</dbReference>
<reference evidence="1 2" key="1">
    <citation type="journal article" date="2017" name="Nat. Commun.">
        <title>Genome assembly with in vitro proximity ligation data and whole-genome triplication in lettuce.</title>
        <authorList>
            <person name="Reyes-Chin-Wo S."/>
            <person name="Wang Z."/>
            <person name="Yang X."/>
            <person name="Kozik A."/>
            <person name="Arikit S."/>
            <person name="Song C."/>
            <person name="Xia L."/>
            <person name="Froenicke L."/>
            <person name="Lavelle D.O."/>
            <person name="Truco M.J."/>
            <person name="Xia R."/>
            <person name="Zhu S."/>
            <person name="Xu C."/>
            <person name="Xu H."/>
            <person name="Xu X."/>
            <person name="Cox K."/>
            <person name="Korf I."/>
            <person name="Meyers B.C."/>
            <person name="Michelmore R.W."/>
        </authorList>
    </citation>
    <scope>NUCLEOTIDE SEQUENCE [LARGE SCALE GENOMIC DNA]</scope>
    <source>
        <strain evidence="2">cv. Salinas</strain>
        <tissue evidence="1">Seedlings</tissue>
    </source>
</reference>
<comment type="caution">
    <text evidence="1">The sequence shown here is derived from an EMBL/GenBank/DDBJ whole genome shotgun (WGS) entry which is preliminary data.</text>
</comment>
<name>A0A9R1VGC1_LACSA</name>
<keyword evidence="2" id="KW-1185">Reference proteome</keyword>
<sequence length="365" mass="42773">MVNGYQFHPQYGTILGEKTNLRLMVALTVEEQHVFMNREPTEVFVEEVNNEDLWNNISFEEPAVFQTNLGQPVVKDEGMNKNNTNENELEERNENAGCSRNIFDDGVFDLNDDNEAKDVLSEEDDLIIKGDVNYYDDYDFDGKEVTPDIPSARNPSKYLFPPYTEVDIKSTSSVPPPAFDVVHDFSMLRLQPYVADGEVVIQNYLFHLYNVQHRLYNLVLNRDFWSPLFGHTHGGWLEATHMTIWYRLLMERRFVSDQHTIMPPNFFALHFLEDGYDWRVFMSGIATYPNFMVLMPSHSFPNHWLFGELRLASMEVHIYDNLGRGAYEKFNFDGTFTKLEARVAEYLDKIDYWVRRNIPRIPLNM</sequence>